<dbReference type="Pfam" id="PF03713">
    <property type="entry name" value="DUF305"/>
    <property type="match status" value="1"/>
</dbReference>
<dbReference type="InterPro" id="IPR005183">
    <property type="entry name" value="DUF305_CopM-like"/>
</dbReference>
<evidence type="ECO:0000259" key="3">
    <source>
        <dbReference type="Pfam" id="PF03713"/>
    </source>
</evidence>
<evidence type="ECO:0000313" key="5">
    <source>
        <dbReference type="Proteomes" id="UP001500909"/>
    </source>
</evidence>
<organism evidence="4 5">
    <name type="scientific">Streptomyces olivaceiscleroticus</name>
    <dbReference type="NCBI Taxonomy" id="68245"/>
    <lineage>
        <taxon>Bacteria</taxon>
        <taxon>Bacillati</taxon>
        <taxon>Actinomycetota</taxon>
        <taxon>Actinomycetes</taxon>
        <taxon>Kitasatosporales</taxon>
        <taxon>Streptomycetaceae</taxon>
        <taxon>Streptomyces</taxon>
    </lineage>
</organism>
<keyword evidence="5" id="KW-1185">Reference proteome</keyword>
<feature type="domain" description="DUF305" evidence="3">
    <location>
        <begin position="75"/>
        <end position="236"/>
    </location>
</feature>
<feature type="region of interest" description="Disordered" evidence="1">
    <location>
        <begin position="124"/>
        <end position="162"/>
    </location>
</feature>
<dbReference type="PROSITE" id="PS51257">
    <property type="entry name" value="PROKAR_LIPOPROTEIN"/>
    <property type="match status" value="1"/>
</dbReference>
<dbReference type="Gene3D" id="1.20.1260.10">
    <property type="match status" value="1"/>
</dbReference>
<dbReference type="InterPro" id="IPR006311">
    <property type="entry name" value="TAT_signal"/>
</dbReference>
<feature type="signal peptide" evidence="2">
    <location>
        <begin position="1"/>
        <end position="27"/>
    </location>
</feature>
<evidence type="ECO:0000313" key="4">
    <source>
        <dbReference type="EMBL" id="GAA0481648.1"/>
    </source>
</evidence>
<feature type="region of interest" description="Disordered" evidence="1">
    <location>
        <begin position="30"/>
        <end position="73"/>
    </location>
</feature>
<sequence>MQRSRRAALSIVAAATVAILGAGGCSAGGDGAADAAAGDAGQRVIAPGKPGEPARTLSADEARKETDDDSPNSADFAYVQMMIEHHQQALVMTALAKKHAAAASVKRLADRIDAAQRPEIDAMKGWLSSHGGPREQQGHAGHEGHDGHDEAKGHGEHGEDSAAMPGMATEAQLDKLRAARGKGFDELFRTLMITHHQGAVTMATDALSDGNNVRVEEMATDVIAQQTAEIGRMRELAP</sequence>
<gene>
    <name evidence="4" type="ORF">GCM10010361_53100</name>
</gene>
<dbReference type="PANTHER" id="PTHR36933:SF1">
    <property type="entry name" value="SLL0788 PROTEIN"/>
    <property type="match status" value="1"/>
</dbReference>
<dbReference type="RefSeq" id="WP_346097755.1">
    <property type="nucleotide sequence ID" value="NZ_BAAABY010000037.1"/>
</dbReference>
<dbReference type="EMBL" id="BAAABY010000037">
    <property type="protein sequence ID" value="GAA0481648.1"/>
    <property type="molecule type" value="Genomic_DNA"/>
</dbReference>
<dbReference type="InterPro" id="IPR012347">
    <property type="entry name" value="Ferritin-like"/>
</dbReference>
<protein>
    <submittedName>
        <fullName evidence="4">DUF305 domain-containing protein</fullName>
    </submittedName>
</protein>
<feature type="chain" id="PRO_5047001869" evidence="2">
    <location>
        <begin position="28"/>
        <end position="238"/>
    </location>
</feature>
<comment type="caution">
    <text evidence="4">The sequence shown here is derived from an EMBL/GenBank/DDBJ whole genome shotgun (WGS) entry which is preliminary data.</text>
</comment>
<name>A0ABN1AQ43_9ACTN</name>
<feature type="compositionally biased region" description="Basic and acidic residues" evidence="1">
    <location>
        <begin position="132"/>
        <end position="160"/>
    </location>
</feature>
<dbReference type="PROSITE" id="PS51318">
    <property type="entry name" value="TAT"/>
    <property type="match status" value="1"/>
</dbReference>
<dbReference type="PANTHER" id="PTHR36933">
    <property type="entry name" value="SLL0788 PROTEIN"/>
    <property type="match status" value="1"/>
</dbReference>
<accession>A0ABN1AQ43</accession>
<feature type="compositionally biased region" description="Low complexity" evidence="1">
    <location>
        <begin position="32"/>
        <end position="41"/>
    </location>
</feature>
<proteinExistence type="predicted"/>
<evidence type="ECO:0000256" key="2">
    <source>
        <dbReference type="SAM" id="SignalP"/>
    </source>
</evidence>
<dbReference type="Proteomes" id="UP001500909">
    <property type="component" value="Unassembled WGS sequence"/>
</dbReference>
<keyword evidence="2" id="KW-0732">Signal</keyword>
<reference evidence="4 5" key="1">
    <citation type="journal article" date="2019" name="Int. J. Syst. Evol. Microbiol.">
        <title>The Global Catalogue of Microorganisms (GCM) 10K type strain sequencing project: providing services to taxonomists for standard genome sequencing and annotation.</title>
        <authorList>
            <consortium name="The Broad Institute Genomics Platform"/>
            <consortium name="The Broad Institute Genome Sequencing Center for Infectious Disease"/>
            <person name="Wu L."/>
            <person name="Ma J."/>
        </authorList>
    </citation>
    <scope>NUCLEOTIDE SEQUENCE [LARGE SCALE GENOMIC DNA]</scope>
    <source>
        <strain evidence="4 5">JCM 4805</strain>
    </source>
</reference>
<evidence type="ECO:0000256" key="1">
    <source>
        <dbReference type="SAM" id="MobiDB-lite"/>
    </source>
</evidence>